<dbReference type="GO" id="GO:0005874">
    <property type="term" value="C:microtubule"/>
    <property type="evidence" value="ECO:0007669"/>
    <property type="project" value="UniProtKB-KW"/>
</dbReference>
<dbReference type="InterPro" id="IPR036525">
    <property type="entry name" value="Tubulin/FtsZ_GTPase_sf"/>
</dbReference>
<evidence type="ECO:0000256" key="13">
    <source>
        <dbReference type="ARBA" id="ARBA00046149"/>
    </source>
</evidence>
<evidence type="ECO:0000313" key="17">
    <source>
        <dbReference type="Proteomes" id="UP000053237"/>
    </source>
</evidence>
<dbReference type="SUPFAM" id="SSF52490">
    <property type="entry name" value="Tubulin nucleotide-binding domain-like"/>
    <property type="match status" value="1"/>
</dbReference>
<feature type="domain" description="Tubulin/FtsZ GTPase" evidence="15">
    <location>
        <begin position="40"/>
        <end position="237"/>
    </location>
</feature>
<evidence type="ECO:0000256" key="2">
    <source>
        <dbReference type="ARBA" id="ARBA00004123"/>
    </source>
</evidence>
<evidence type="ECO:0000256" key="11">
    <source>
        <dbReference type="ARBA" id="ARBA00023273"/>
    </source>
</evidence>
<dbReference type="GO" id="GO:0005929">
    <property type="term" value="C:cilium"/>
    <property type="evidence" value="ECO:0007669"/>
    <property type="project" value="UniProtKB-SubCell"/>
</dbReference>
<dbReference type="InterPro" id="IPR003008">
    <property type="entry name" value="Tubulin_FtsZ_GTPase"/>
</dbReference>
<keyword evidence="10" id="KW-0539">Nucleus</keyword>
<dbReference type="GO" id="GO:0005634">
    <property type="term" value="C:nucleus"/>
    <property type="evidence" value="ECO:0007669"/>
    <property type="project" value="UniProtKB-SubCell"/>
</dbReference>
<evidence type="ECO:0000256" key="14">
    <source>
        <dbReference type="RuleBase" id="RU000352"/>
    </source>
</evidence>
<organism evidence="16 17">
    <name type="scientific">Albugo candida</name>
    <dbReference type="NCBI Taxonomy" id="65357"/>
    <lineage>
        <taxon>Eukaryota</taxon>
        <taxon>Sar</taxon>
        <taxon>Stramenopiles</taxon>
        <taxon>Oomycota</taxon>
        <taxon>Peronosporomycetes</taxon>
        <taxon>Albuginales</taxon>
        <taxon>Albuginaceae</taxon>
        <taxon>Albugo</taxon>
    </lineage>
</organism>
<dbReference type="InterPro" id="IPR002967">
    <property type="entry name" value="Delta_tubulin"/>
</dbReference>
<proteinExistence type="inferred from homology"/>
<dbReference type="GO" id="GO:0007017">
    <property type="term" value="P:microtubule-based process"/>
    <property type="evidence" value="ECO:0007669"/>
    <property type="project" value="InterPro"/>
</dbReference>
<evidence type="ECO:0000313" key="16">
    <source>
        <dbReference type="EMBL" id="CCI47290.1"/>
    </source>
</evidence>
<dbReference type="Proteomes" id="UP000053237">
    <property type="component" value="Unassembled WGS sequence"/>
</dbReference>
<dbReference type="GO" id="GO:0005814">
    <property type="term" value="C:centriole"/>
    <property type="evidence" value="ECO:0007669"/>
    <property type="project" value="UniProtKB-SubCell"/>
</dbReference>
<dbReference type="InterPro" id="IPR017975">
    <property type="entry name" value="Tubulin_CS"/>
</dbReference>
<evidence type="ECO:0000256" key="3">
    <source>
        <dbReference type="ARBA" id="ARBA00004138"/>
    </source>
</evidence>
<evidence type="ECO:0000256" key="4">
    <source>
        <dbReference type="ARBA" id="ARBA00009636"/>
    </source>
</evidence>
<dbReference type="SUPFAM" id="SSF55307">
    <property type="entry name" value="Tubulin C-terminal domain-like"/>
    <property type="match status" value="1"/>
</dbReference>
<reference evidence="16 17" key="1">
    <citation type="submission" date="2012-05" db="EMBL/GenBank/DDBJ databases">
        <title>Recombination and specialization in a pathogen metapopulation.</title>
        <authorList>
            <person name="Gardiner A."/>
            <person name="Kemen E."/>
            <person name="Schultz-Larsen T."/>
            <person name="MacLean D."/>
            <person name="Van Oosterhout C."/>
            <person name="Jones J.D.G."/>
        </authorList>
    </citation>
    <scope>NUCLEOTIDE SEQUENCE [LARGE SCALE GENOMIC DNA]</scope>
    <source>
        <strain evidence="16 17">Ac Nc2</strain>
    </source>
</reference>
<dbReference type="CDD" id="cd02189">
    <property type="entry name" value="delta_zeta_tubulin-like"/>
    <property type="match status" value="1"/>
</dbReference>
<dbReference type="FunCoup" id="A0A024GL88">
    <property type="interactions" value="16"/>
</dbReference>
<keyword evidence="17" id="KW-1185">Reference proteome</keyword>
<dbReference type="Pfam" id="PF00091">
    <property type="entry name" value="Tubulin"/>
    <property type="match status" value="1"/>
</dbReference>
<keyword evidence="6 14" id="KW-0493">Microtubule</keyword>
<evidence type="ECO:0000259" key="15">
    <source>
        <dbReference type="SMART" id="SM00864"/>
    </source>
</evidence>
<evidence type="ECO:0000256" key="8">
    <source>
        <dbReference type="ARBA" id="ARBA00022794"/>
    </source>
</evidence>
<evidence type="ECO:0000256" key="6">
    <source>
        <dbReference type="ARBA" id="ARBA00022701"/>
    </source>
</evidence>
<evidence type="ECO:0000256" key="10">
    <source>
        <dbReference type="ARBA" id="ARBA00023242"/>
    </source>
</evidence>
<comment type="similarity">
    <text evidence="4 14">Belongs to the tubulin family.</text>
</comment>
<comment type="function">
    <text evidence="13">Acts as a positive regulator of hedgehog signaling and regulates ciliary function.</text>
</comment>
<name>A0A024GL88_9STRA</name>
<comment type="subcellular location">
    <subcellularLocation>
        <location evidence="3">Cell projection</location>
        <location evidence="3">Cilium</location>
    </subcellularLocation>
    <subcellularLocation>
        <location evidence="1">Cytoplasm</location>
        <location evidence="1">Cytoskeleton</location>
        <location evidence="1">Microtubule organizing center</location>
        <location evidence="1">Centrosome</location>
        <location evidence="1">Centriole</location>
    </subcellularLocation>
    <subcellularLocation>
        <location evidence="2">Nucleus</location>
    </subcellularLocation>
</comment>
<evidence type="ECO:0000256" key="1">
    <source>
        <dbReference type="ARBA" id="ARBA00004114"/>
    </source>
</evidence>
<dbReference type="GO" id="GO:0030030">
    <property type="term" value="P:cell projection organization"/>
    <property type="evidence" value="ECO:0007669"/>
    <property type="project" value="UniProtKB-KW"/>
</dbReference>
<dbReference type="GO" id="GO:0005200">
    <property type="term" value="F:structural constituent of cytoskeleton"/>
    <property type="evidence" value="ECO:0007669"/>
    <property type="project" value="InterPro"/>
</dbReference>
<dbReference type="SMART" id="SM00864">
    <property type="entry name" value="Tubulin"/>
    <property type="match status" value="1"/>
</dbReference>
<dbReference type="InParanoid" id="A0A024GL88"/>
<evidence type="ECO:0000256" key="12">
    <source>
        <dbReference type="ARBA" id="ARBA00030594"/>
    </source>
</evidence>
<dbReference type="InterPro" id="IPR000217">
    <property type="entry name" value="Tubulin"/>
</dbReference>
<comment type="caution">
    <text evidence="16">The sequence shown here is derived from an EMBL/GenBank/DDBJ whole genome shotgun (WGS) entry which is preliminary data.</text>
</comment>
<dbReference type="PROSITE" id="PS00227">
    <property type="entry name" value="TUBULIN"/>
    <property type="match status" value="1"/>
</dbReference>
<sequence length="427" mass="48044">MLGIQVGQCGNQIGNALYDELSIRNDLSSTDPNNTSRMSESAFFRADKERYIARALLIDMEPKVVQQCLSRKVGQCWRYDSHNALYRQSGSGNNWAHGYFEHGHKIEAGFQECLRKEAEQCDRLQGFLTLQSAAGGTGSGLGSFLTQSIVDDFPKKSILSTVIWPYTSGEVVVQNYNTLLTIASLAQLVDGILVMENDTAHAICRKLLRRQRPSLRDLNQLVANQLASVLLPTTSSHHSVITDIFGHLCTHPAYKLLHLSSAPHVAQESKAFSTHTWDGLLRDLFQARLSLNKIITNAFLMQMHYKKRTEEPPHMTHPIIASLLFLRGKDTGTVDISSFADPQLFPSWRRRPLRALTEVTSADDKMATILSNSGSLIPILESTLTKAYDMFDHQAYVHQYRRSGMDPAFFRDSFLHCEQIVHSYKTL</sequence>
<accession>A0A024GL88</accession>
<evidence type="ECO:0000256" key="9">
    <source>
        <dbReference type="ARBA" id="ARBA00023134"/>
    </source>
</evidence>
<keyword evidence="11" id="KW-0966">Cell projection</keyword>
<dbReference type="PANTHER" id="PTHR11588">
    <property type="entry name" value="TUBULIN"/>
    <property type="match status" value="1"/>
</dbReference>
<protein>
    <recommendedName>
        <fullName evidence="5">Tubulin delta chain</fullName>
    </recommendedName>
    <alternativeName>
        <fullName evidence="12">Delta-tubulin</fullName>
    </alternativeName>
</protein>
<keyword evidence="8" id="KW-0970">Cilium biogenesis/degradation</keyword>
<dbReference type="OrthoDB" id="10250004at2759"/>
<dbReference type="Gene3D" id="3.40.50.1440">
    <property type="entry name" value="Tubulin/FtsZ, GTPase domain"/>
    <property type="match status" value="1"/>
</dbReference>
<keyword evidence="9 14" id="KW-0342">GTP-binding</keyword>
<dbReference type="GO" id="GO:0005525">
    <property type="term" value="F:GTP binding"/>
    <property type="evidence" value="ECO:0007669"/>
    <property type="project" value="UniProtKB-UniRule"/>
</dbReference>
<keyword evidence="7 14" id="KW-0547">Nucleotide-binding</keyword>
<dbReference type="PRINTS" id="PR01224">
    <property type="entry name" value="DELTATUBULIN"/>
</dbReference>
<gene>
    <name evidence="16" type="ORF">BN9_082970</name>
</gene>
<dbReference type="AlphaFoldDB" id="A0A024GL88"/>
<dbReference type="PRINTS" id="PR01161">
    <property type="entry name" value="TUBULIN"/>
</dbReference>
<dbReference type="EMBL" id="CAIX01000163">
    <property type="protein sequence ID" value="CCI47290.1"/>
    <property type="molecule type" value="Genomic_DNA"/>
</dbReference>
<dbReference type="STRING" id="65357.A0A024GL88"/>
<evidence type="ECO:0000256" key="5">
    <source>
        <dbReference type="ARBA" id="ARBA00014184"/>
    </source>
</evidence>
<dbReference type="InterPro" id="IPR008280">
    <property type="entry name" value="Tub_FtsZ_C"/>
</dbReference>
<evidence type="ECO:0000256" key="7">
    <source>
        <dbReference type="ARBA" id="ARBA00022741"/>
    </source>
</evidence>